<dbReference type="OrthoDB" id="4710203at2"/>
<organism evidence="1 2">
    <name type="scientific">Mycolicibacterium sphagni</name>
    <dbReference type="NCBI Taxonomy" id="1786"/>
    <lineage>
        <taxon>Bacteria</taxon>
        <taxon>Bacillati</taxon>
        <taxon>Actinomycetota</taxon>
        <taxon>Actinomycetes</taxon>
        <taxon>Mycobacteriales</taxon>
        <taxon>Mycobacteriaceae</taxon>
        <taxon>Mycolicibacterium</taxon>
    </lineage>
</organism>
<protein>
    <submittedName>
        <fullName evidence="1">Uncharacterized protein</fullName>
    </submittedName>
</protein>
<dbReference type="RefSeq" id="WP_094479623.1">
    <property type="nucleotide sequence ID" value="NZ_NOZR01000008.1"/>
</dbReference>
<evidence type="ECO:0000313" key="1">
    <source>
        <dbReference type="EMBL" id="OYN79555.1"/>
    </source>
</evidence>
<name>A0A255DQQ3_9MYCO</name>
<dbReference type="Proteomes" id="UP000216063">
    <property type="component" value="Unassembled WGS sequence"/>
</dbReference>
<keyword evidence="2" id="KW-1185">Reference proteome</keyword>
<sequence length="295" mass="32802">MNPFFVQSTGTVVEVWSGYRIQFEGMERQLWQKELKSDLQQALSRLTIPPGVPLAGFYDTTDPGGGDPENSLFTNSLESMPRGVSMLRFERGTSCPPKPPVPIELVGGHLHYYRYEVGGFWTRWQPDQTIASWDRIPRRLPDDGSARPVWFALREAIASGLVSTAERPLAPHMAFGIRLTVHATNRGPRDAIRYSEKVVDGTIAAFHDDRCSDDLVATLARKLPSVTEKNLRLALDHSASPIFSTPAIRTNGHYVQISPDDERCIVGEVNITKDSKGQWPELSGALFTVRPTVAC</sequence>
<gene>
    <name evidence="1" type="ORF">CG716_11665</name>
</gene>
<evidence type="ECO:0000313" key="2">
    <source>
        <dbReference type="Proteomes" id="UP000216063"/>
    </source>
</evidence>
<dbReference type="AlphaFoldDB" id="A0A255DQQ3"/>
<proteinExistence type="predicted"/>
<comment type="caution">
    <text evidence="1">The sequence shown here is derived from an EMBL/GenBank/DDBJ whole genome shotgun (WGS) entry which is preliminary data.</text>
</comment>
<accession>A0A255DQQ3</accession>
<dbReference type="EMBL" id="NOZR01000008">
    <property type="protein sequence ID" value="OYN79555.1"/>
    <property type="molecule type" value="Genomic_DNA"/>
</dbReference>
<reference evidence="1 2" key="1">
    <citation type="submission" date="2017-07" db="EMBL/GenBank/DDBJ databases">
        <title>The new phylogeny of genus Mycobacterium.</title>
        <authorList>
            <person name="Tortoli E."/>
            <person name="Trovato A."/>
            <person name="Cirillo D.M."/>
        </authorList>
    </citation>
    <scope>NUCLEOTIDE SEQUENCE [LARGE SCALE GENOMIC DNA]</scope>
    <source>
        <strain evidence="1 2">ATCC 33027</strain>
    </source>
</reference>